<evidence type="ECO:0000259" key="3">
    <source>
        <dbReference type="PROSITE" id="PS50113"/>
    </source>
</evidence>
<evidence type="ECO:0000313" key="5">
    <source>
        <dbReference type="Proteomes" id="UP000033423"/>
    </source>
</evidence>
<dbReference type="InterPro" id="IPR001610">
    <property type="entry name" value="PAC"/>
</dbReference>
<feature type="domain" description="PAS" evidence="2">
    <location>
        <begin position="68"/>
        <end position="147"/>
    </location>
</feature>
<feature type="coiled-coil region" evidence="1">
    <location>
        <begin position="189"/>
        <end position="237"/>
    </location>
</feature>
<evidence type="ECO:0000313" key="4">
    <source>
        <dbReference type="EMBL" id="KJU85431.1"/>
    </source>
</evidence>
<dbReference type="PANTHER" id="PTHR44757">
    <property type="entry name" value="DIGUANYLATE CYCLASE DGCP"/>
    <property type="match status" value="1"/>
</dbReference>
<dbReference type="SUPFAM" id="SSF55785">
    <property type="entry name" value="PYP-like sensor domain (PAS domain)"/>
    <property type="match status" value="1"/>
</dbReference>
<accession>A0A0F3GUA5</accession>
<dbReference type="NCBIfam" id="TIGR00229">
    <property type="entry name" value="sensory_box"/>
    <property type="match status" value="1"/>
</dbReference>
<dbReference type="Gene3D" id="3.30.450.20">
    <property type="entry name" value="PAS domain"/>
    <property type="match status" value="1"/>
</dbReference>
<evidence type="ECO:0000256" key="1">
    <source>
        <dbReference type="SAM" id="Coils"/>
    </source>
</evidence>
<comment type="caution">
    <text evidence="4">The sequence shown here is derived from an EMBL/GenBank/DDBJ whole genome shotgun (WGS) entry which is preliminary data.</text>
</comment>
<dbReference type="Pfam" id="PF13426">
    <property type="entry name" value="PAS_9"/>
    <property type="match status" value="1"/>
</dbReference>
<dbReference type="SMART" id="SM00091">
    <property type="entry name" value="PAS"/>
    <property type="match status" value="1"/>
</dbReference>
<dbReference type="Proteomes" id="UP000033423">
    <property type="component" value="Unassembled WGS sequence"/>
</dbReference>
<reference evidence="4 5" key="1">
    <citation type="submission" date="2015-02" db="EMBL/GenBank/DDBJ databases">
        <title>Single-cell genomics of uncultivated deep-branching MTB reveals a conserved set of magnetosome genes.</title>
        <authorList>
            <person name="Kolinko S."/>
            <person name="Richter M."/>
            <person name="Glockner F.O."/>
            <person name="Brachmann A."/>
            <person name="Schuler D."/>
        </authorList>
    </citation>
    <scope>NUCLEOTIDE SEQUENCE [LARGE SCALE GENOMIC DNA]</scope>
    <source>
        <strain evidence="4">TM-1</strain>
    </source>
</reference>
<dbReference type="CDD" id="cd00130">
    <property type="entry name" value="PAS"/>
    <property type="match status" value="1"/>
</dbReference>
<dbReference type="EMBL" id="LACI01001027">
    <property type="protein sequence ID" value="KJU85431.1"/>
    <property type="molecule type" value="Genomic_DNA"/>
</dbReference>
<protein>
    <submittedName>
        <fullName evidence="4">Sigma-54 dependent transcriptional regulator/sensory box protein</fullName>
    </submittedName>
</protein>
<dbReference type="InterPro" id="IPR000700">
    <property type="entry name" value="PAS-assoc_C"/>
</dbReference>
<dbReference type="PROSITE" id="PS50112">
    <property type="entry name" value="PAS"/>
    <property type="match status" value="1"/>
</dbReference>
<keyword evidence="5" id="KW-1185">Reference proteome</keyword>
<feature type="domain" description="PAC" evidence="3">
    <location>
        <begin position="147"/>
        <end position="198"/>
    </location>
</feature>
<dbReference type="SMART" id="SM00086">
    <property type="entry name" value="PAC"/>
    <property type="match status" value="1"/>
</dbReference>
<proteinExistence type="predicted"/>
<dbReference type="InterPro" id="IPR000014">
    <property type="entry name" value="PAS"/>
</dbReference>
<name>A0A0F3GUA5_9BACT</name>
<dbReference type="InterPro" id="IPR035965">
    <property type="entry name" value="PAS-like_dom_sf"/>
</dbReference>
<dbReference type="PROSITE" id="PS50113">
    <property type="entry name" value="PAC"/>
    <property type="match status" value="1"/>
</dbReference>
<gene>
    <name evidence="4" type="ORF">MBAV_002372</name>
</gene>
<dbReference type="PANTHER" id="PTHR44757:SF2">
    <property type="entry name" value="BIOFILM ARCHITECTURE MAINTENANCE PROTEIN MBAA"/>
    <property type="match status" value="1"/>
</dbReference>
<sequence>MVTSISYQRMKAQSAKQFMTRRAAELKQQHISAMSLAEDANQARAELERYKDQLQLLVQQRTEELKKSEELSRMLLISVAEGIFGVDADGVVVFVNPAALKMLRYEEDEVVGKNLHTMIHHTYADGSPHPEDACPMYKTNRYGISNQVSDDVLWRRDGSYFRVEYSATPIYKDNTVVGSVVTFRDITERKKVEEQLKRHVMDLERFNRLTIGREEKMIQLKQEINELSEELGRIRRYKIVQ</sequence>
<keyword evidence="1" id="KW-0175">Coiled coil</keyword>
<organism evidence="4 5">
    <name type="scientific">Candidatus Magnetobacterium bavaricum</name>
    <dbReference type="NCBI Taxonomy" id="29290"/>
    <lineage>
        <taxon>Bacteria</taxon>
        <taxon>Pseudomonadati</taxon>
        <taxon>Nitrospirota</taxon>
        <taxon>Thermodesulfovibrionia</taxon>
        <taxon>Thermodesulfovibrionales</taxon>
        <taxon>Candidatus Magnetobacteriaceae</taxon>
        <taxon>Candidatus Magnetobacterium</taxon>
    </lineage>
</organism>
<dbReference type="AlphaFoldDB" id="A0A0F3GUA5"/>
<evidence type="ECO:0000259" key="2">
    <source>
        <dbReference type="PROSITE" id="PS50112"/>
    </source>
</evidence>
<feature type="coiled-coil region" evidence="1">
    <location>
        <begin position="9"/>
        <end position="71"/>
    </location>
</feature>
<dbReference type="InterPro" id="IPR052155">
    <property type="entry name" value="Biofilm_reg_signaling"/>
</dbReference>